<dbReference type="RefSeq" id="WP_340674613.1">
    <property type="nucleotide sequence ID" value="NZ_JBHTIT010000001.1"/>
</dbReference>
<name>A0ABW3HDH6_9GAMM</name>
<evidence type="ECO:0000313" key="3">
    <source>
        <dbReference type="EMBL" id="MFD0949496.1"/>
    </source>
</evidence>
<comment type="caution">
    <text evidence="3">The sequence shown here is derived from an EMBL/GenBank/DDBJ whole genome shotgun (WGS) entry which is preliminary data.</text>
</comment>
<dbReference type="PROSITE" id="PS01148">
    <property type="entry name" value="UPF0033"/>
    <property type="match status" value="1"/>
</dbReference>
<feature type="domain" description="UPF0033" evidence="2">
    <location>
        <begin position="7"/>
        <end position="31"/>
    </location>
</feature>
<organism evidence="3 4">
    <name type="scientific">Paraperlucidibaca wandonensis</name>
    <dbReference type="NCBI Taxonomy" id="1268273"/>
    <lineage>
        <taxon>Bacteria</taxon>
        <taxon>Pseudomonadati</taxon>
        <taxon>Pseudomonadota</taxon>
        <taxon>Gammaproteobacteria</taxon>
        <taxon>Moraxellales</taxon>
        <taxon>Moraxellaceae</taxon>
        <taxon>Paraperlucidibaca</taxon>
    </lineage>
</organism>
<dbReference type="Gene3D" id="3.30.110.40">
    <property type="entry name" value="TusA-like domain"/>
    <property type="match status" value="1"/>
</dbReference>
<dbReference type="InterPro" id="IPR036868">
    <property type="entry name" value="TusA-like_sf"/>
</dbReference>
<evidence type="ECO:0000256" key="1">
    <source>
        <dbReference type="ARBA" id="ARBA00008984"/>
    </source>
</evidence>
<reference evidence="4" key="1">
    <citation type="journal article" date="2019" name="Int. J. Syst. Evol. Microbiol.">
        <title>The Global Catalogue of Microorganisms (GCM) 10K type strain sequencing project: providing services to taxonomists for standard genome sequencing and annotation.</title>
        <authorList>
            <consortium name="The Broad Institute Genomics Platform"/>
            <consortium name="The Broad Institute Genome Sequencing Center for Infectious Disease"/>
            <person name="Wu L."/>
            <person name="Ma J."/>
        </authorList>
    </citation>
    <scope>NUCLEOTIDE SEQUENCE [LARGE SCALE GENOMIC DNA]</scope>
    <source>
        <strain evidence="4">CCUG 63419</strain>
    </source>
</reference>
<dbReference type="PANTHER" id="PTHR33279">
    <property type="entry name" value="SULFUR CARRIER PROTEIN YEDF-RELATED"/>
    <property type="match status" value="1"/>
</dbReference>
<sequence length="77" mass="8397">MTDATTLDLRGLRCPMPLLKLKQALHKTEAGRRLIVLTTDSGAQRDIPAFLRHTSHQLVSLDTSPDGSAQFVIDAQG</sequence>
<accession>A0ABW3HDH6</accession>
<dbReference type="EMBL" id="JBHTIT010000001">
    <property type="protein sequence ID" value="MFD0949496.1"/>
    <property type="molecule type" value="Genomic_DNA"/>
</dbReference>
<protein>
    <submittedName>
        <fullName evidence="3">Sulfurtransferase TusA family protein</fullName>
    </submittedName>
</protein>
<proteinExistence type="inferred from homology"/>
<dbReference type="Proteomes" id="UP001597044">
    <property type="component" value="Unassembled WGS sequence"/>
</dbReference>
<evidence type="ECO:0000259" key="2">
    <source>
        <dbReference type="PROSITE" id="PS01148"/>
    </source>
</evidence>
<keyword evidence="4" id="KW-1185">Reference proteome</keyword>
<dbReference type="InterPro" id="IPR001455">
    <property type="entry name" value="TusA-like"/>
</dbReference>
<dbReference type="CDD" id="cd00291">
    <property type="entry name" value="SirA_YedF_YeeD"/>
    <property type="match status" value="1"/>
</dbReference>
<dbReference type="Pfam" id="PF01206">
    <property type="entry name" value="TusA"/>
    <property type="match status" value="1"/>
</dbReference>
<gene>
    <name evidence="3" type="ORF">ACFQ0F_03670</name>
</gene>
<comment type="similarity">
    <text evidence="1">Belongs to the sulfur carrier protein TusA family.</text>
</comment>
<dbReference type="SUPFAM" id="SSF64307">
    <property type="entry name" value="SirA-like"/>
    <property type="match status" value="1"/>
</dbReference>
<dbReference type="PANTHER" id="PTHR33279:SF6">
    <property type="entry name" value="SULFUR CARRIER PROTEIN YEDF-RELATED"/>
    <property type="match status" value="1"/>
</dbReference>
<evidence type="ECO:0000313" key="4">
    <source>
        <dbReference type="Proteomes" id="UP001597044"/>
    </source>
</evidence>